<evidence type="ECO:0000313" key="1">
    <source>
        <dbReference type="EMBL" id="KAA8535591.1"/>
    </source>
</evidence>
<gene>
    <name evidence="1" type="ORF">F0562_030594</name>
</gene>
<dbReference type="Proteomes" id="UP000325577">
    <property type="component" value="Linkage Group LG17"/>
</dbReference>
<organism evidence="1 2">
    <name type="scientific">Nyssa sinensis</name>
    <dbReference type="NCBI Taxonomy" id="561372"/>
    <lineage>
        <taxon>Eukaryota</taxon>
        <taxon>Viridiplantae</taxon>
        <taxon>Streptophyta</taxon>
        <taxon>Embryophyta</taxon>
        <taxon>Tracheophyta</taxon>
        <taxon>Spermatophyta</taxon>
        <taxon>Magnoliopsida</taxon>
        <taxon>eudicotyledons</taxon>
        <taxon>Gunneridae</taxon>
        <taxon>Pentapetalae</taxon>
        <taxon>asterids</taxon>
        <taxon>Cornales</taxon>
        <taxon>Nyssaceae</taxon>
        <taxon>Nyssa</taxon>
    </lineage>
</organism>
<keyword evidence="2" id="KW-1185">Reference proteome</keyword>
<accession>A0A5J5B361</accession>
<reference evidence="1 2" key="1">
    <citation type="submission" date="2019-09" db="EMBL/GenBank/DDBJ databases">
        <title>A chromosome-level genome assembly of the Chinese tupelo Nyssa sinensis.</title>
        <authorList>
            <person name="Yang X."/>
            <person name="Kang M."/>
            <person name="Yang Y."/>
            <person name="Xiong H."/>
            <person name="Wang M."/>
            <person name="Zhang Z."/>
            <person name="Wang Z."/>
            <person name="Wu H."/>
            <person name="Ma T."/>
            <person name="Liu J."/>
            <person name="Xi Z."/>
        </authorList>
    </citation>
    <scope>NUCLEOTIDE SEQUENCE [LARGE SCALE GENOMIC DNA]</scope>
    <source>
        <strain evidence="1">J267</strain>
        <tissue evidence="1">Leaf</tissue>
    </source>
</reference>
<dbReference type="AlphaFoldDB" id="A0A5J5B361"/>
<evidence type="ECO:0000313" key="2">
    <source>
        <dbReference type="Proteomes" id="UP000325577"/>
    </source>
</evidence>
<sequence>MLMMMDFLIKIPPALEALAIQRYVMDMHFLMGRIRWRRISTDIVPQLPLIHATGTPPCLSDTHGRRWRRMISIDIHLLHCWFTRQALFVVLVMFKMMNFVLMEIPPAPAGPISLQLYVVDMWLKMWPDRCPILSTVRKTSCGFEDKDPAVVVAWNTFFLEAL</sequence>
<protein>
    <submittedName>
        <fullName evidence="1">Uncharacterized protein</fullName>
    </submittedName>
</protein>
<proteinExistence type="predicted"/>
<dbReference type="EMBL" id="CM018040">
    <property type="protein sequence ID" value="KAA8535591.1"/>
    <property type="molecule type" value="Genomic_DNA"/>
</dbReference>
<name>A0A5J5B361_9ASTE</name>